<dbReference type="PANTHER" id="PTHR45657:SF1">
    <property type="entry name" value="CRAL-TRIO DOMAIN-CONTAINING PROTEIN YKL091C-RELATED"/>
    <property type="match status" value="1"/>
</dbReference>
<dbReference type="InterPro" id="IPR036865">
    <property type="entry name" value="CRAL-TRIO_dom_sf"/>
</dbReference>
<dbReference type="SMART" id="SM00516">
    <property type="entry name" value="SEC14"/>
    <property type="match status" value="1"/>
</dbReference>
<evidence type="ECO:0000256" key="2">
    <source>
        <dbReference type="ARBA" id="ARBA00004395"/>
    </source>
</evidence>
<dbReference type="PANTHER" id="PTHR45657">
    <property type="entry name" value="CRAL-TRIO DOMAIN-CONTAINING PROTEIN YKL091C-RELATED"/>
    <property type="match status" value="1"/>
</dbReference>
<dbReference type="InterPro" id="IPR001251">
    <property type="entry name" value="CRAL-TRIO_dom"/>
</dbReference>
<feature type="region of interest" description="Disordered" evidence="4">
    <location>
        <begin position="1"/>
        <end position="21"/>
    </location>
</feature>
<evidence type="ECO:0000256" key="1">
    <source>
        <dbReference type="ARBA" id="ARBA00004202"/>
    </source>
</evidence>
<protein>
    <recommendedName>
        <fullName evidence="5">CRAL-TRIO domain-containing protein</fullName>
    </recommendedName>
</protein>
<sequence length="746" mass="81003">MEVELHPSTTHEIRDSSVGKVSHVRLKDEQTNRHGQGAASNTYSKKTGLKVLLPSSCFGEPPEHQDSNASLVLTVDSVEVYAESTQVAHDHSPSNSETSDEPSLHTPPNAVEGHSYCYSISMSQGTDVIIYFQPDTAGQGNGTGGKAARFACEFASAQDAADFLQSLERVLEQFARAMLHISRGYALPEDDFQVLSVSHGPASTARDPWKAQASSSNVAEAVVARAPKWDTQIATPASWAPDKGHSDTAVWVYLSTPLGPGLAQITQQSVTRSLKEEGGQLSVNLALCQHLLPKERSHTVHRSCSNLELADGARSPADSVSSAAGSGPSGLGRKDESSKAVQLHCQVSTADTASADDSESPDSEQTGCTEWRASNSISPFSDSKAASGAVAKDDSTAGHSASWMTLRSKRALGRLPVAVRTAGEAVSLSGKGGRAQTLQIKLLKAEVVDRARAGRSHSLSILQRRASMALPAGSVNIESENGSLDSPNGFGKDAVNRFMVGYGQDKAAARKAMQRTYDWRKATGTFHILDQAQPHFETFKGFFDHGVVGMARNGRCVWVIKAGMMREGWQKFKATGLTDRDVARHIAFCHDFLYKVLDTEPMPEGGRTIWINDLKGVGLRDIGSKAMDFGLQMMGLLEKHYPERMGKALVVNAPSFFNILWRIIQPLIPASTKKRLVVLRSKEDVHKALLEYMDDSDIPSEYGGKSKMHLYETEPEQRLRQHVEKVQGNHISAARSWRLSSEDLDS</sequence>
<feature type="domain" description="CRAL-TRIO" evidence="5">
    <location>
        <begin position="535"/>
        <end position="710"/>
    </location>
</feature>
<feature type="region of interest" description="Disordered" evidence="4">
    <location>
        <begin position="84"/>
        <end position="110"/>
    </location>
</feature>
<gene>
    <name evidence="6" type="ORF">WJX75_001939</name>
</gene>
<feature type="region of interest" description="Disordered" evidence="4">
    <location>
        <begin position="310"/>
        <end position="383"/>
    </location>
</feature>
<dbReference type="Gene3D" id="3.40.525.10">
    <property type="entry name" value="CRAL-TRIO lipid binding domain"/>
    <property type="match status" value="1"/>
</dbReference>
<comment type="similarity">
    <text evidence="3">Belongs to the SFH family.</text>
</comment>
<comment type="subcellular location">
    <subcellularLocation>
        <location evidence="1">Cell membrane</location>
        <topology evidence="1">Peripheral membrane protein</topology>
    </subcellularLocation>
    <subcellularLocation>
        <location evidence="2">Golgi apparatus membrane</location>
        <topology evidence="2">Peripheral membrane protein</topology>
    </subcellularLocation>
</comment>
<organism evidence="6 7">
    <name type="scientific">Coccomyxa subellipsoidea</name>
    <dbReference type="NCBI Taxonomy" id="248742"/>
    <lineage>
        <taxon>Eukaryota</taxon>
        <taxon>Viridiplantae</taxon>
        <taxon>Chlorophyta</taxon>
        <taxon>core chlorophytes</taxon>
        <taxon>Trebouxiophyceae</taxon>
        <taxon>Trebouxiophyceae incertae sedis</taxon>
        <taxon>Coccomyxaceae</taxon>
        <taxon>Coccomyxa</taxon>
    </lineage>
</organism>
<feature type="compositionally biased region" description="Polar residues" evidence="4">
    <location>
        <begin position="365"/>
        <end position="381"/>
    </location>
</feature>
<dbReference type="EMBL" id="JALJOT010000010">
    <property type="protein sequence ID" value="KAK9906445.1"/>
    <property type="molecule type" value="Genomic_DNA"/>
</dbReference>
<dbReference type="Proteomes" id="UP001491310">
    <property type="component" value="Unassembled WGS sequence"/>
</dbReference>
<dbReference type="PROSITE" id="PS50191">
    <property type="entry name" value="CRAL_TRIO"/>
    <property type="match status" value="1"/>
</dbReference>
<evidence type="ECO:0000256" key="3">
    <source>
        <dbReference type="ARBA" id="ARBA00038020"/>
    </source>
</evidence>
<feature type="compositionally biased region" description="Polar residues" evidence="4">
    <location>
        <begin position="84"/>
        <end position="97"/>
    </location>
</feature>
<proteinExistence type="inferred from homology"/>
<dbReference type="Pfam" id="PF00650">
    <property type="entry name" value="CRAL_TRIO"/>
    <property type="match status" value="1"/>
</dbReference>
<name>A0ABR2YJ23_9CHLO</name>
<evidence type="ECO:0000259" key="5">
    <source>
        <dbReference type="PROSITE" id="PS50191"/>
    </source>
</evidence>
<evidence type="ECO:0000313" key="7">
    <source>
        <dbReference type="Proteomes" id="UP001491310"/>
    </source>
</evidence>
<feature type="region of interest" description="Disordered" evidence="4">
    <location>
        <begin position="26"/>
        <end position="45"/>
    </location>
</feature>
<evidence type="ECO:0000313" key="6">
    <source>
        <dbReference type="EMBL" id="KAK9906445.1"/>
    </source>
</evidence>
<dbReference type="SUPFAM" id="SSF52087">
    <property type="entry name" value="CRAL/TRIO domain"/>
    <property type="match status" value="1"/>
</dbReference>
<evidence type="ECO:0000256" key="4">
    <source>
        <dbReference type="SAM" id="MobiDB-lite"/>
    </source>
</evidence>
<accession>A0ABR2YJ23</accession>
<comment type="caution">
    <text evidence="6">The sequence shown here is derived from an EMBL/GenBank/DDBJ whole genome shotgun (WGS) entry which is preliminary data.</text>
</comment>
<dbReference type="InterPro" id="IPR051026">
    <property type="entry name" value="PI/PC_transfer"/>
</dbReference>
<reference evidence="6 7" key="1">
    <citation type="journal article" date="2024" name="Nat. Commun.">
        <title>Phylogenomics reveals the evolutionary origins of lichenization in chlorophyte algae.</title>
        <authorList>
            <person name="Puginier C."/>
            <person name="Libourel C."/>
            <person name="Otte J."/>
            <person name="Skaloud P."/>
            <person name="Haon M."/>
            <person name="Grisel S."/>
            <person name="Petersen M."/>
            <person name="Berrin J.G."/>
            <person name="Delaux P.M."/>
            <person name="Dal Grande F."/>
            <person name="Keller J."/>
        </authorList>
    </citation>
    <scope>NUCLEOTIDE SEQUENCE [LARGE SCALE GENOMIC DNA]</scope>
    <source>
        <strain evidence="6 7">SAG 216-7</strain>
    </source>
</reference>
<feature type="compositionally biased region" description="Low complexity" evidence="4">
    <location>
        <begin position="315"/>
        <end position="326"/>
    </location>
</feature>
<keyword evidence="7" id="KW-1185">Reference proteome</keyword>
<dbReference type="CDD" id="cd00170">
    <property type="entry name" value="SEC14"/>
    <property type="match status" value="1"/>
</dbReference>